<reference evidence="2 3" key="1">
    <citation type="journal article" date="2013" name="Genome Announc.">
        <title>Draft Genome Sequence of Arcticibacter svalbardensis Strain MN12-7T, a Member of the Family Sphingobacteriaceae Isolated from an Arctic Soil Sample.</title>
        <authorList>
            <person name="Shivaji S."/>
            <person name="Ara S."/>
            <person name="Prasad S."/>
            <person name="Manasa B.P."/>
            <person name="Begum Z."/>
            <person name="Singh A."/>
            <person name="Kumar Pinnaka A."/>
        </authorList>
    </citation>
    <scope>NUCLEOTIDE SEQUENCE [LARGE SCALE GENOMIC DNA]</scope>
    <source>
        <strain evidence="2 3">MN12-7</strain>
    </source>
</reference>
<dbReference type="SUPFAM" id="SSF55729">
    <property type="entry name" value="Acyl-CoA N-acyltransferases (Nat)"/>
    <property type="match status" value="1"/>
</dbReference>
<dbReference type="InterPro" id="IPR000182">
    <property type="entry name" value="GNAT_dom"/>
</dbReference>
<dbReference type="Pfam" id="PF13673">
    <property type="entry name" value="Acetyltransf_10"/>
    <property type="match status" value="1"/>
</dbReference>
<accession>R9GQM7</accession>
<dbReference type="eggNOG" id="COG0456">
    <property type="taxonomic scope" value="Bacteria"/>
</dbReference>
<dbReference type="CDD" id="cd04301">
    <property type="entry name" value="NAT_SF"/>
    <property type="match status" value="1"/>
</dbReference>
<keyword evidence="2" id="KW-0808">Transferase</keyword>
<dbReference type="EMBL" id="AQPN01000098">
    <property type="protein sequence ID" value="EOR94132.1"/>
    <property type="molecule type" value="Genomic_DNA"/>
</dbReference>
<evidence type="ECO:0000313" key="2">
    <source>
        <dbReference type="EMBL" id="EOR94132.1"/>
    </source>
</evidence>
<dbReference type="InterPro" id="IPR016181">
    <property type="entry name" value="Acyl_CoA_acyltransferase"/>
</dbReference>
<proteinExistence type="predicted"/>
<sequence>MVEFITADQTLSLRNIVLRDGLLALNQCRFSEDAIEGAFHLGYMSDNQLVCVCSFAPNELDPFGVAGFQLRGMATSNEYRNKGIGNLIVNFGVLYLKGRKAKYVWCNARRAAYSFYSGLGFEFISDEFEIQGIGPHKKMYLKIS</sequence>
<organism evidence="2 3">
    <name type="scientific">Arcticibacter svalbardensis MN12-7</name>
    <dbReference type="NCBI Taxonomy" id="1150600"/>
    <lineage>
        <taxon>Bacteria</taxon>
        <taxon>Pseudomonadati</taxon>
        <taxon>Bacteroidota</taxon>
        <taxon>Sphingobacteriia</taxon>
        <taxon>Sphingobacteriales</taxon>
        <taxon>Sphingobacteriaceae</taxon>
        <taxon>Arcticibacter</taxon>
    </lineage>
</organism>
<comment type="caution">
    <text evidence="2">The sequence shown here is derived from an EMBL/GenBank/DDBJ whole genome shotgun (WGS) entry which is preliminary data.</text>
</comment>
<dbReference type="OrthoDB" id="2352823at2"/>
<feature type="domain" description="N-acetyltransferase" evidence="1">
    <location>
        <begin position="1"/>
        <end position="144"/>
    </location>
</feature>
<evidence type="ECO:0000313" key="3">
    <source>
        <dbReference type="Proteomes" id="UP000014174"/>
    </source>
</evidence>
<dbReference type="AlphaFoldDB" id="R9GQM7"/>
<protein>
    <submittedName>
        <fullName evidence="2">Acetyltransferase, GNAT family</fullName>
    </submittedName>
</protein>
<name>R9GQM7_9SPHI</name>
<evidence type="ECO:0000259" key="1">
    <source>
        <dbReference type="PROSITE" id="PS51186"/>
    </source>
</evidence>
<dbReference type="PROSITE" id="PS51186">
    <property type="entry name" value="GNAT"/>
    <property type="match status" value="1"/>
</dbReference>
<dbReference type="STRING" id="1150600.ADIARSV_2745"/>
<dbReference type="GO" id="GO:0016747">
    <property type="term" value="F:acyltransferase activity, transferring groups other than amino-acyl groups"/>
    <property type="evidence" value="ECO:0007669"/>
    <property type="project" value="InterPro"/>
</dbReference>
<dbReference type="Gene3D" id="3.40.630.30">
    <property type="match status" value="1"/>
</dbReference>
<gene>
    <name evidence="2" type="ORF">ADIARSV_2745</name>
</gene>
<keyword evidence="3" id="KW-1185">Reference proteome</keyword>
<dbReference type="RefSeq" id="WP_016195976.1">
    <property type="nucleotide sequence ID" value="NZ_AQPN01000098.1"/>
</dbReference>
<dbReference type="Proteomes" id="UP000014174">
    <property type="component" value="Unassembled WGS sequence"/>
</dbReference>